<keyword evidence="2" id="KW-1003">Cell membrane</keyword>
<evidence type="ECO:0000313" key="7">
    <source>
        <dbReference type="EMBL" id="PWV98073.1"/>
    </source>
</evidence>
<keyword evidence="8" id="KW-1185">Reference proteome</keyword>
<evidence type="ECO:0000256" key="5">
    <source>
        <dbReference type="ARBA" id="ARBA00023136"/>
    </source>
</evidence>
<evidence type="ECO:0000256" key="3">
    <source>
        <dbReference type="ARBA" id="ARBA00022692"/>
    </source>
</evidence>
<feature type="transmembrane region" description="Helical" evidence="6">
    <location>
        <begin position="89"/>
        <end position="112"/>
    </location>
</feature>
<dbReference type="AlphaFoldDB" id="A0A317PIK3"/>
<feature type="transmembrane region" description="Helical" evidence="6">
    <location>
        <begin position="21"/>
        <end position="49"/>
    </location>
</feature>
<sequence>MRKLRSIVGDAINHFNNDDGWAMASHVALSILMALFPFMIFGTALASFLGADAYAETASHLIFDTWPATIADPISREVVRVLTVERGGLLTVSVLAAAFFAANGVEALRVSLNRAYRVTETRPWYSTRAQSIAFVIIAVLVIMAISFLLVLAPLAVQIARRVMPWMETLISAVDNWRILVAVVVLIAGLVASHLWLPAGRRRIVDVLPGIAVTLVFWVAGALMFASYLKEFANYVTTYAGLASIMIAIVFLYILAAIFILGAEINAAIMKIRARTREERAAKAQLAAHQG</sequence>
<dbReference type="InterPro" id="IPR017039">
    <property type="entry name" value="Virul_fac_BrkB"/>
</dbReference>
<keyword evidence="5 6" id="KW-0472">Membrane</keyword>
<feature type="transmembrane region" description="Helical" evidence="6">
    <location>
        <begin position="203"/>
        <end position="228"/>
    </location>
</feature>
<keyword evidence="4 6" id="KW-1133">Transmembrane helix</keyword>
<proteinExistence type="predicted"/>
<dbReference type="RefSeq" id="WP_110033499.1">
    <property type="nucleotide sequence ID" value="NZ_QGTR01000005.1"/>
</dbReference>
<feature type="transmembrane region" description="Helical" evidence="6">
    <location>
        <begin position="176"/>
        <end position="196"/>
    </location>
</feature>
<dbReference type="PANTHER" id="PTHR30213:SF0">
    <property type="entry name" value="UPF0761 MEMBRANE PROTEIN YIHY"/>
    <property type="match status" value="1"/>
</dbReference>
<reference evidence="7 8" key="1">
    <citation type="submission" date="2018-05" db="EMBL/GenBank/DDBJ databases">
        <title>Genomic Encyclopedia of Type Strains, Phase IV (KMG-IV): sequencing the most valuable type-strain genomes for metagenomic binning, comparative biology and taxonomic classification.</title>
        <authorList>
            <person name="Goeker M."/>
        </authorList>
    </citation>
    <scope>NUCLEOTIDE SEQUENCE [LARGE SCALE GENOMIC DNA]</scope>
    <source>
        <strain evidence="7 8">DSM 16791</strain>
    </source>
</reference>
<protein>
    <submittedName>
        <fullName evidence="7">Membrane protein</fullName>
    </submittedName>
</protein>
<comment type="subcellular location">
    <subcellularLocation>
        <location evidence="1">Cell membrane</location>
        <topology evidence="1">Multi-pass membrane protein</topology>
    </subcellularLocation>
</comment>
<dbReference type="PANTHER" id="PTHR30213">
    <property type="entry name" value="INNER MEMBRANE PROTEIN YHJD"/>
    <property type="match status" value="1"/>
</dbReference>
<feature type="transmembrane region" description="Helical" evidence="6">
    <location>
        <begin position="240"/>
        <end position="262"/>
    </location>
</feature>
<dbReference type="EMBL" id="QGTR01000005">
    <property type="protein sequence ID" value="PWV98073.1"/>
    <property type="molecule type" value="Genomic_DNA"/>
</dbReference>
<evidence type="ECO:0000313" key="8">
    <source>
        <dbReference type="Proteomes" id="UP000246352"/>
    </source>
</evidence>
<dbReference type="NCBIfam" id="TIGR00765">
    <property type="entry name" value="yihY_not_rbn"/>
    <property type="match status" value="1"/>
</dbReference>
<dbReference type="Proteomes" id="UP000246352">
    <property type="component" value="Unassembled WGS sequence"/>
</dbReference>
<gene>
    <name evidence="7" type="ORF">DFR52_10551</name>
</gene>
<evidence type="ECO:0000256" key="4">
    <source>
        <dbReference type="ARBA" id="ARBA00022989"/>
    </source>
</evidence>
<keyword evidence="3 6" id="KW-0812">Transmembrane</keyword>
<dbReference type="PIRSF" id="PIRSF035875">
    <property type="entry name" value="RNase_BN"/>
    <property type="match status" value="1"/>
</dbReference>
<evidence type="ECO:0000256" key="2">
    <source>
        <dbReference type="ARBA" id="ARBA00022475"/>
    </source>
</evidence>
<organism evidence="7 8">
    <name type="scientific">Hoeflea marina</name>
    <dbReference type="NCBI Taxonomy" id="274592"/>
    <lineage>
        <taxon>Bacteria</taxon>
        <taxon>Pseudomonadati</taxon>
        <taxon>Pseudomonadota</taxon>
        <taxon>Alphaproteobacteria</taxon>
        <taxon>Hyphomicrobiales</taxon>
        <taxon>Rhizobiaceae</taxon>
        <taxon>Hoeflea</taxon>
    </lineage>
</organism>
<dbReference type="GO" id="GO:0005886">
    <property type="term" value="C:plasma membrane"/>
    <property type="evidence" value="ECO:0007669"/>
    <property type="project" value="UniProtKB-SubCell"/>
</dbReference>
<accession>A0A317PIK3</accession>
<evidence type="ECO:0000256" key="1">
    <source>
        <dbReference type="ARBA" id="ARBA00004651"/>
    </source>
</evidence>
<feature type="transmembrane region" description="Helical" evidence="6">
    <location>
        <begin position="132"/>
        <end position="156"/>
    </location>
</feature>
<comment type="caution">
    <text evidence="7">The sequence shown here is derived from an EMBL/GenBank/DDBJ whole genome shotgun (WGS) entry which is preliminary data.</text>
</comment>
<evidence type="ECO:0000256" key="6">
    <source>
        <dbReference type="SAM" id="Phobius"/>
    </source>
</evidence>
<dbReference type="OrthoDB" id="7163777at2"/>
<name>A0A317PIK3_9HYPH</name>
<dbReference type="Pfam" id="PF03631">
    <property type="entry name" value="Virul_fac_BrkB"/>
    <property type="match status" value="1"/>
</dbReference>